<dbReference type="AlphaFoldDB" id="A0A317W3V6"/>
<gene>
    <name evidence="1" type="ORF">BO94DRAFT_537156</name>
</gene>
<keyword evidence="2" id="KW-1185">Reference proteome</keyword>
<dbReference type="STRING" id="1450535.A0A317W3V6"/>
<comment type="caution">
    <text evidence="1">The sequence shown here is derived from an EMBL/GenBank/DDBJ whole genome shotgun (WGS) entry which is preliminary data.</text>
</comment>
<name>A0A317W3V6_9EURO</name>
<dbReference type="Proteomes" id="UP000246702">
    <property type="component" value="Unassembled WGS sequence"/>
</dbReference>
<dbReference type="OrthoDB" id="3649348at2759"/>
<protein>
    <submittedName>
        <fullName evidence="1">Uncharacterized protein</fullName>
    </submittedName>
</protein>
<dbReference type="GeneID" id="37114343"/>
<sequence length="143" mass="15799">MADFLPVILCGKSEEIGETIITNIKPEFEVIYFVMKFESGAFQIPALLQGEEDVTFDSELGSKDHSRGVAAIVLGGGYEGAGIQLMREAAKGIKPVPWLRPDMSKPAPPLGPEYRKAMVERIKVTAKELQEKGTMSEDEVMYY</sequence>
<accession>A0A317W3V6</accession>
<reference evidence="1 2" key="1">
    <citation type="submission" date="2016-12" db="EMBL/GenBank/DDBJ databases">
        <title>The genomes of Aspergillus section Nigri reveals drivers in fungal speciation.</title>
        <authorList>
            <consortium name="DOE Joint Genome Institute"/>
            <person name="Vesth T.C."/>
            <person name="Nybo J."/>
            <person name="Theobald S."/>
            <person name="Brandl J."/>
            <person name="Frisvad J.C."/>
            <person name="Nielsen K.F."/>
            <person name="Lyhne E.K."/>
            <person name="Kogle M.E."/>
            <person name="Kuo A."/>
            <person name="Riley R."/>
            <person name="Clum A."/>
            <person name="Nolan M."/>
            <person name="Lipzen A."/>
            <person name="Salamov A."/>
            <person name="Henrissat B."/>
            <person name="Wiebenga A."/>
            <person name="De Vries R.P."/>
            <person name="Grigoriev I.V."/>
            <person name="Mortensen U.H."/>
            <person name="Andersen M.R."/>
            <person name="Baker S.E."/>
        </authorList>
    </citation>
    <scope>NUCLEOTIDE SEQUENCE [LARGE SCALE GENOMIC DNA]</scope>
    <source>
        <strain evidence="1 2">CBS 115572</strain>
    </source>
</reference>
<evidence type="ECO:0000313" key="1">
    <source>
        <dbReference type="EMBL" id="PWY80281.1"/>
    </source>
</evidence>
<evidence type="ECO:0000313" key="2">
    <source>
        <dbReference type="Proteomes" id="UP000246702"/>
    </source>
</evidence>
<proteinExistence type="predicted"/>
<organism evidence="1 2">
    <name type="scientific">Aspergillus sclerotioniger CBS 115572</name>
    <dbReference type="NCBI Taxonomy" id="1450535"/>
    <lineage>
        <taxon>Eukaryota</taxon>
        <taxon>Fungi</taxon>
        <taxon>Dikarya</taxon>
        <taxon>Ascomycota</taxon>
        <taxon>Pezizomycotina</taxon>
        <taxon>Eurotiomycetes</taxon>
        <taxon>Eurotiomycetidae</taxon>
        <taxon>Eurotiales</taxon>
        <taxon>Aspergillaceae</taxon>
        <taxon>Aspergillus</taxon>
        <taxon>Aspergillus subgen. Circumdati</taxon>
    </lineage>
</organism>
<dbReference type="EMBL" id="MSFK01000022">
    <property type="protein sequence ID" value="PWY80281.1"/>
    <property type="molecule type" value="Genomic_DNA"/>
</dbReference>
<dbReference type="RefSeq" id="XP_025465140.1">
    <property type="nucleotide sequence ID" value="XM_025612200.1"/>
</dbReference>